<protein>
    <recommendedName>
        <fullName evidence="1 2">Protein ApaG</fullName>
    </recommendedName>
</protein>
<dbReference type="Proteomes" id="UP000255108">
    <property type="component" value="Unassembled WGS sequence"/>
</dbReference>
<evidence type="ECO:0000313" key="5">
    <source>
        <dbReference type="EMBL" id="TCU88641.1"/>
    </source>
</evidence>
<dbReference type="EMBL" id="SMBT01000003">
    <property type="protein sequence ID" value="TCU88641.1"/>
    <property type="molecule type" value="Genomic_DNA"/>
</dbReference>
<dbReference type="InterPro" id="IPR023065">
    <property type="entry name" value="Uncharacterised_ApaG"/>
</dbReference>
<proteinExistence type="inferred from homology"/>
<dbReference type="RefSeq" id="WP_099396142.1">
    <property type="nucleotide sequence ID" value="NZ_CAWOLO010000003.1"/>
</dbReference>
<evidence type="ECO:0000313" key="7">
    <source>
        <dbReference type="Proteomes" id="UP000295794"/>
    </source>
</evidence>
<evidence type="ECO:0000313" key="6">
    <source>
        <dbReference type="Proteomes" id="UP000255108"/>
    </source>
</evidence>
<dbReference type="AlphaFoldDB" id="A0A377Q9A5"/>
<accession>A0A377Q9A5</accession>
<dbReference type="InterPro" id="IPR036767">
    <property type="entry name" value="ApaG_sf"/>
</dbReference>
<reference evidence="5 7" key="2">
    <citation type="submission" date="2019-03" db="EMBL/GenBank/DDBJ databases">
        <title>Genomic Encyclopedia of Type Strains, Phase IV (KMG-IV): sequencing the most valuable type-strain genomes for metagenomic binning, comparative biology and taxonomic classification.</title>
        <authorList>
            <person name="Goeker M."/>
        </authorList>
    </citation>
    <scope>NUCLEOTIDE SEQUENCE [LARGE SCALE GENOMIC DNA]</scope>
    <source>
        <strain evidence="5 7">DSM 3764</strain>
    </source>
</reference>
<dbReference type="NCBIfam" id="NF003967">
    <property type="entry name" value="PRK05461.1"/>
    <property type="match status" value="1"/>
</dbReference>
<dbReference type="Gene3D" id="2.60.40.1470">
    <property type="entry name" value="ApaG domain"/>
    <property type="match status" value="1"/>
</dbReference>
<dbReference type="Pfam" id="PF04379">
    <property type="entry name" value="DUF525"/>
    <property type="match status" value="1"/>
</dbReference>
<dbReference type="HAMAP" id="MF_00791">
    <property type="entry name" value="ApaG"/>
    <property type="match status" value="1"/>
</dbReference>
<gene>
    <name evidence="2 4" type="primary">apaG</name>
    <name evidence="5" type="ORF">EV682_103225</name>
    <name evidence="4" type="ORF">NCTC11159_02360</name>
</gene>
<dbReference type="Proteomes" id="UP000295794">
    <property type="component" value="Unassembled WGS sequence"/>
</dbReference>
<dbReference type="PROSITE" id="PS51087">
    <property type="entry name" value="APAG"/>
    <property type="match status" value="1"/>
</dbReference>
<keyword evidence="7" id="KW-1185">Reference proteome</keyword>
<sequence length="127" mass="14068">MSDSPVYSVLVHAEAFYLPEQSDEVADRYAFAYRITITNTGTAAAQLLSRHWVIRDMEDRVQEVQGDGVVGEQPVLEPGQHFEYMSSASIATPVGSMQGNYRMQAADGSQFDAEIPSFVLAMPRILH</sequence>
<evidence type="ECO:0000313" key="4">
    <source>
        <dbReference type="EMBL" id="STQ91288.1"/>
    </source>
</evidence>
<evidence type="ECO:0000256" key="2">
    <source>
        <dbReference type="HAMAP-Rule" id="MF_00791"/>
    </source>
</evidence>
<dbReference type="EMBL" id="UGHR01000001">
    <property type="protein sequence ID" value="STQ91288.1"/>
    <property type="molecule type" value="Genomic_DNA"/>
</dbReference>
<evidence type="ECO:0000256" key="1">
    <source>
        <dbReference type="ARBA" id="ARBA00017693"/>
    </source>
</evidence>
<dbReference type="InterPro" id="IPR050718">
    <property type="entry name" value="ApaG-like"/>
</dbReference>
<dbReference type="OrthoDB" id="9795226at2"/>
<dbReference type="PANTHER" id="PTHR47191:SF2">
    <property type="entry name" value="OS05G0170800 PROTEIN"/>
    <property type="match status" value="1"/>
</dbReference>
<organism evidence="4 6">
    <name type="scientific">Iodobacter fluviatilis</name>
    <dbReference type="NCBI Taxonomy" id="537"/>
    <lineage>
        <taxon>Bacteria</taxon>
        <taxon>Pseudomonadati</taxon>
        <taxon>Pseudomonadota</taxon>
        <taxon>Betaproteobacteria</taxon>
        <taxon>Neisseriales</taxon>
        <taxon>Chitinibacteraceae</taxon>
        <taxon>Iodobacter</taxon>
    </lineage>
</organism>
<name>A0A377Q9A5_9NEIS</name>
<dbReference type="SUPFAM" id="SSF110069">
    <property type="entry name" value="ApaG-like"/>
    <property type="match status" value="1"/>
</dbReference>
<reference evidence="4 6" key="1">
    <citation type="submission" date="2018-06" db="EMBL/GenBank/DDBJ databases">
        <authorList>
            <consortium name="Pathogen Informatics"/>
            <person name="Doyle S."/>
        </authorList>
    </citation>
    <scope>NUCLEOTIDE SEQUENCE [LARGE SCALE GENOMIC DNA]</scope>
    <source>
        <strain evidence="4 6">NCTC11159</strain>
    </source>
</reference>
<dbReference type="InterPro" id="IPR007474">
    <property type="entry name" value="ApaG_domain"/>
</dbReference>
<feature type="domain" description="ApaG" evidence="3">
    <location>
        <begin position="3"/>
        <end position="127"/>
    </location>
</feature>
<evidence type="ECO:0000259" key="3">
    <source>
        <dbReference type="PROSITE" id="PS51087"/>
    </source>
</evidence>
<dbReference type="PANTHER" id="PTHR47191">
    <property type="entry name" value="OS05G0170800 PROTEIN"/>
    <property type="match status" value="1"/>
</dbReference>